<dbReference type="PROSITE" id="PS51444">
    <property type="entry name" value="FH2"/>
    <property type="match status" value="1"/>
</dbReference>
<gene>
    <name evidence="2" type="ORF">GSONMT00020158001</name>
</gene>
<evidence type="ECO:0000313" key="2">
    <source>
        <dbReference type="EMBL" id="CDQ71920.1"/>
    </source>
</evidence>
<feature type="domain" description="FH2" evidence="1">
    <location>
        <begin position="1"/>
        <end position="115"/>
    </location>
</feature>
<dbReference type="PANTHER" id="PTHR46345:SF11">
    <property type="entry name" value="FORMIN-J-LIKE"/>
    <property type="match status" value="1"/>
</dbReference>
<name>A0A060X4Y1_ONCMY</name>
<sequence>MEVAAECSVSYGFVLTPLSSLSVELMTCEELHAILHLVLQAGNIMNAGGYAGNAVGFKLSSLLSLADTKANKPGMNLLHFVALVSLRERWEETLKETHRRKHTDLHTHHRILMAP</sequence>
<organism evidence="2 3">
    <name type="scientific">Oncorhynchus mykiss</name>
    <name type="common">Rainbow trout</name>
    <name type="synonym">Salmo gairdneri</name>
    <dbReference type="NCBI Taxonomy" id="8022"/>
    <lineage>
        <taxon>Eukaryota</taxon>
        <taxon>Metazoa</taxon>
        <taxon>Chordata</taxon>
        <taxon>Craniata</taxon>
        <taxon>Vertebrata</taxon>
        <taxon>Euteleostomi</taxon>
        <taxon>Actinopterygii</taxon>
        <taxon>Neopterygii</taxon>
        <taxon>Teleostei</taxon>
        <taxon>Protacanthopterygii</taxon>
        <taxon>Salmoniformes</taxon>
        <taxon>Salmonidae</taxon>
        <taxon>Salmoninae</taxon>
        <taxon>Oncorhynchus</taxon>
    </lineage>
</organism>
<evidence type="ECO:0000313" key="3">
    <source>
        <dbReference type="Proteomes" id="UP000193380"/>
    </source>
</evidence>
<dbReference type="PaxDb" id="8022-A0A060X4Y1"/>
<protein>
    <recommendedName>
        <fullName evidence="1">FH2 domain-containing protein</fullName>
    </recommendedName>
</protein>
<reference evidence="2" key="2">
    <citation type="submission" date="2014-03" db="EMBL/GenBank/DDBJ databases">
        <authorList>
            <person name="Genoscope - CEA"/>
        </authorList>
    </citation>
    <scope>NUCLEOTIDE SEQUENCE</scope>
</reference>
<dbReference type="EMBL" id="FR904799">
    <property type="protein sequence ID" value="CDQ71920.1"/>
    <property type="molecule type" value="Genomic_DNA"/>
</dbReference>
<dbReference type="InterPro" id="IPR042201">
    <property type="entry name" value="FH2_Formin_sf"/>
</dbReference>
<dbReference type="InterPro" id="IPR015425">
    <property type="entry name" value="FH2_Formin"/>
</dbReference>
<dbReference type="Proteomes" id="UP000193380">
    <property type="component" value="Unassembled WGS sequence"/>
</dbReference>
<proteinExistence type="predicted"/>
<dbReference type="SUPFAM" id="SSF101447">
    <property type="entry name" value="Formin homology 2 domain (FH2 domain)"/>
    <property type="match status" value="1"/>
</dbReference>
<dbReference type="PANTHER" id="PTHR46345">
    <property type="entry name" value="INVERTED FORMIN-2"/>
    <property type="match status" value="1"/>
</dbReference>
<dbReference type="Pfam" id="PF02181">
    <property type="entry name" value="FH2"/>
    <property type="match status" value="1"/>
</dbReference>
<evidence type="ECO:0000259" key="1">
    <source>
        <dbReference type="PROSITE" id="PS51444"/>
    </source>
</evidence>
<dbReference type="STRING" id="8022.A0A060X4Y1"/>
<reference evidence="2" key="1">
    <citation type="journal article" date="2014" name="Nat. Commun.">
        <title>The rainbow trout genome provides novel insights into evolution after whole-genome duplication in vertebrates.</title>
        <authorList>
            <person name="Berthelot C."/>
            <person name="Brunet F."/>
            <person name="Chalopin D."/>
            <person name="Juanchich A."/>
            <person name="Bernard M."/>
            <person name="Noel B."/>
            <person name="Bento P."/>
            <person name="Da Silva C."/>
            <person name="Labadie K."/>
            <person name="Alberti A."/>
            <person name="Aury J.M."/>
            <person name="Louis A."/>
            <person name="Dehais P."/>
            <person name="Bardou P."/>
            <person name="Montfort J."/>
            <person name="Klopp C."/>
            <person name="Cabau C."/>
            <person name="Gaspin C."/>
            <person name="Thorgaard G.H."/>
            <person name="Boussaha M."/>
            <person name="Quillet E."/>
            <person name="Guyomard R."/>
            <person name="Galiana D."/>
            <person name="Bobe J."/>
            <person name="Volff J.N."/>
            <person name="Genet C."/>
            <person name="Wincker P."/>
            <person name="Jaillon O."/>
            <person name="Roest Crollius H."/>
            <person name="Guiguen Y."/>
        </authorList>
    </citation>
    <scope>NUCLEOTIDE SEQUENCE [LARGE SCALE GENOMIC DNA]</scope>
</reference>
<dbReference type="AlphaFoldDB" id="A0A060X4Y1"/>
<dbReference type="Gene3D" id="1.20.58.2220">
    <property type="entry name" value="Formin, FH2 domain"/>
    <property type="match status" value="1"/>
</dbReference>
<accession>A0A060X4Y1</accession>